<dbReference type="SUPFAM" id="SSF69593">
    <property type="entry name" value="Glycerol-3-phosphate (1)-acyltransferase"/>
    <property type="match status" value="1"/>
</dbReference>
<sequence length="409" mass="45672">MTQGGNLGKVLRFPSRGFPLTDPYADIRPYRDEEVPQVLARLLKDRELLDALASFRLSEMAANWPRLARWLVRRGLRRQLKGVGSIHDMQMVIKTYVEGMIDTTSGGFSVSGLDHLDSSRPYLFMSNHRDIAMDPAFTNYALHQGGHQTVRIAIGDNLLTKPWVSDLMRLNKSFIVKRSVNGPRELLAASRQLANYIQHSLLEEKAPVWIAQREGRAKDGLDRTEPVIVKMLGMSRDKSSQGFGEHIASLGIVPVAISYELDPCDALKAHELHELATTGSYEKGEQEDVASIGQGISGQKGRVHVSFGQPLGPEYEDADHVAQQIDRQVIDLYCLHPTNLYAYDMLYGEHAPRPGNLYSEAGDVSREAFEARINAMPEAHRPYALAIYANAVVSKLDLAEEQEPVHYPC</sequence>
<dbReference type="GO" id="GO:0042840">
    <property type="term" value="P:D-glucuronate catabolic process"/>
    <property type="evidence" value="ECO:0007669"/>
    <property type="project" value="TreeGrafter"/>
</dbReference>
<evidence type="ECO:0000313" key="2">
    <source>
        <dbReference type="EMBL" id="PLW67618.1"/>
    </source>
</evidence>
<keyword evidence="3" id="KW-1185">Reference proteome</keyword>
<protein>
    <submittedName>
        <fullName evidence="2">Glycerol acyltransferase</fullName>
    </submittedName>
</protein>
<dbReference type="PANTHER" id="PTHR30068:SF3">
    <property type="entry name" value="PHOSPHOLIPID_GLYCEROL ACYLTRANSFERASE DOMAIN-CONTAINING PROTEIN"/>
    <property type="match status" value="1"/>
</dbReference>
<evidence type="ECO:0000313" key="3">
    <source>
        <dbReference type="Proteomes" id="UP000235005"/>
    </source>
</evidence>
<dbReference type="OrthoDB" id="1078132at2"/>
<dbReference type="GO" id="GO:0019698">
    <property type="term" value="P:D-galacturonate catabolic process"/>
    <property type="evidence" value="ECO:0007669"/>
    <property type="project" value="TreeGrafter"/>
</dbReference>
<dbReference type="PANTHER" id="PTHR30068">
    <property type="entry name" value="URONATE ISOMERASE"/>
    <property type="match status" value="1"/>
</dbReference>
<dbReference type="EMBL" id="PKUS01000027">
    <property type="protein sequence ID" value="PLW67618.1"/>
    <property type="molecule type" value="Genomic_DNA"/>
</dbReference>
<dbReference type="Proteomes" id="UP000235005">
    <property type="component" value="Unassembled WGS sequence"/>
</dbReference>
<dbReference type="Pfam" id="PF01553">
    <property type="entry name" value="Acyltransferase"/>
    <property type="match status" value="1"/>
</dbReference>
<evidence type="ECO:0000259" key="1">
    <source>
        <dbReference type="Pfam" id="PF01553"/>
    </source>
</evidence>
<keyword evidence="2" id="KW-0808">Transferase</keyword>
<accession>A0A2N5WZI1</accession>
<comment type="caution">
    <text evidence="2">The sequence shown here is derived from an EMBL/GenBank/DDBJ whole genome shotgun (WGS) entry which is preliminary data.</text>
</comment>
<keyword evidence="2" id="KW-0012">Acyltransferase</keyword>
<organism evidence="2 3">
    <name type="scientific">Pseudohalioglobus lutimaris</name>
    <dbReference type="NCBI Taxonomy" id="1737061"/>
    <lineage>
        <taxon>Bacteria</taxon>
        <taxon>Pseudomonadati</taxon>
        <taxon>Pseudomonadota</taxon>
        <taxon>Gammaproteobacteria</taxon>
        <taxon>Cellvibrionales</taxon>
        <taxon>Halieaceae</taxon>
        <taxon>Pseudohalioglobus</taxon>
    </lineage>
</organism>
<reference evidence="2 3" key="1">
    <citation type="submission" date="2018-01" db="EMBL/GenBank/DDBJ databases">
        <title>The draft genome sequence of Halioglobus lutimaris HF004.</title>
        <authorList>
            <person name="Du Z.-J."/>
            <person name="Shi M.-J."/>
        </authorList>
    </citation>
    <scope>NUCLEOTIDE SEQUENCE [LARGE SCALE GENOMIC DNA]</scope>
    <source>
        <strain evidence="2 3">HF004</strain>
    </source>
</reference>
<feature type="domain" description="Phospholipid/glycerol acyltransferase" evidence="1">
    <location>
        <begin position="109"/>
        <end position="211"/>
    </location>
</feature>
<dbReference type="AlphaFoldDB" id="A0A2N5WZI1"/>
<dbReference type="InterPro" id="IPR002123">
    <property type="entry name" value="Plipid/glycerol_acylTrfase"/>
</dbReference>
<dbReference type="GO" id="GO:0016746">
    <property type="term" value="F:acyltransferase activity"/>
    <property type="evidence" value="ECO:0007669"/>
    <property type="project" value="UniProtKB-KW"/>
</dbReference>
<name>A0A2N5WZI1_9GAMM</name>
<gene>
    <name evidence="2" type="ORF">C0039_16400</name>
</gene>
<proteinExistence type="predicted"/>